<protein>
    <submittedName>
        <fullName evidence="4">Sulfatase</fullName>
        <ecNumber evidence="4">3.1.6.-</ecNumber>
    </submittedName>
</protein>
<evidence type="ECO:0000256" key="1">
    <source>
        <dbReference type="ARBA" id="ARBA00022723"/>
    </source>
</evidence>
<dbReference type="SUPFAM" id="SSF53649">
    <property type="entry name" value="Alkaline phosphatase-like"/>
    <property type="match status" value="1"/>
</dbReference>
<proteinExistence type="predicted"/>
<keyword evidence="2 4" id="KW-0378">Hydrolase</keyword>
<dbReference type="AlphaFoldDB" id="A0A160TT96"/>
<keyword evidence="1" id="KW-0479">Metal-binding</keyword>
<sequence length="523" mass="59615">MPDVRNILFIMADQLRADYLGCYGHPTLETPNIDALATRGMKFDRAYCNAAICGPSRMSFYTGRTMASHGCAYNRVPIRTDEWTLSDYMRAEGLRSALVGKTHFGGNQTDVDRLNLSADDIHGRYVLECGFEPYERDDGLHPMGMFDPNLRYNKYLRDQGYESENPWNDFAASALNDAGDVVSGWYMRNAHLPARVLAEHSETAYMTRRAIDFIRDAGDEPWSLHLSYIKPHWPYMVPSPYHNIYGVEDVLPAVRNDDERADPHPVVKAFMNHGEGVVLSDDSARHNVIPTYMGLVKELDDHVGHLMTALSDLGRSDDTLIVLTSDHGDYLGDHWLGEKELFHEPSVRIPLIVTDPSMSAEQSRGSTSQALVEGIDLIPTFIDVLGGNPHQPWLEGRSFLDILHGRSAESRDFVVAELDYFARKARLELKVAADRAKGWMVRSDRWKYVFYEGFEPQLFDLDNDPDELTDRASDPSCQGVLDEHRDRLFHWFRCRKSTVTVDYDYLNTRHEFATRGGFIFGEW</sequence>
<dbReference type="EC" id="3.1.6.-" evidence="4"/>
<dbReference type="GO" id="GO:0008484">
    <property type="term" value="F:sulfuric ester hydrolase activity"/>
    <property type="evidence" value="ECO:0007669"/>
    <property type="project" value="TreeGrafter"/>
</dbReference>
<reference evidence="4" key="1">
    <citation type="submission" date="2015-10" db="EMBL/GenBank/DDBJ databases">
        <authorList>
            <person name="Gilbert D.G."/>
        </authorList>
    </citation>
    <scope>NUCLEOTIDE SEQUENCE</scope>
</reference>
<dbReference type="GO" id="GO:0046872">
    <property type="term" value="F:metal ion binding"/>
    <property type="evidence" value="ECO:0007669"/>
    <property type="project" value="UniProtKB-KW"/>
</dbReference>
<evidence type="ECO:0000259" key="3">
    <source>
        <dbReference type="Pfam" id="PF00884"/>
    </source>
</evidence>
<accession>A0A160TT96</accession>
<dbReference type="Pfam" id="PF00884">
    <property type="entry name" value="Sulfatase"/>
    <property type="match status" value="1"/>
</dbReference>
<dbReference type="InterPro" id="IPR000917">
    <property type="entry name" value="Sulfatase_N"/>
</dbReference>
<evidence type="ECO:0000256" key="2">
    <source>
        <dbReference type="ARBA" id="ARBA00022801"/>
    </source>
</evidence>
<dbReference type="Gene3D" id="3.40.720.10">
    <property type="entry name" value="Alkaline Phosphatase, subunit A"/>
    <property type="match status" value="1"/>
</dbReference>
<dbReference type="InterPro" id="IPR017850">
    <property type="entry name" value="Alkaline_phosphatase_core_sf"/>
</dbReference>
<dbReference type="PANTHER" id="PTHR45953:SF1">
    <property type="entry name" value="IDURONATE 2-SULFATASE"/>
    <property type="match status" value="1"/>
</dbReference>
<feature type="domain" description="Sulfatase N-terminal" evidence="3">
    <location>
        <begin position="5"/>
        <end position="386"/>
    </location>
</feature>
<gene>
    <name evidence="4" type="ORF">MGWOODY_XGa1989</name>
</gene>
<organism evidence="4">
    <name type="scientific">hydrothermal vent metagenome</name>
    <dbReference type="NCBI Taxonomy" id="652676"/>
    <lineage>
        <taxon>unclassified sequences</taxon>
        <taxon>metagenomes</taxon>
        <taxon>ecological metagenomes</taxon>
    </lineage>
</organism>
<dbReference type="PANTHER" id="PTHR45953">
    <property type="entry name" value="IDURONATE 2-SULFATASE"/>
    <property type="match status" value="1"/>
</dbReference>
<name>A0A160TT96_9ZZZZ</name>
<dbReference type="GO" id="GO:0005737">
    <property type="term" value="C:cytoplasm"/>
    <property type="evidence" value="ECO:0007669"/>
    <property type="project" value="TreeGrafter"/>
</dbReference>
<evidence type="ECO:0000313" key="4">
    <source>
        <dbReference type="EMBL" id="CUS50945.1"/>
    </source>
</evidence>
<dbReference type="EMBL" id="CZRL01000047">
    <property type="protein sequence ID" value="CUS50945.1"/>
    <property type="molecule type" value="Genomic_DNA"/>
</dbReference>